<keyword evidence="9" id="KW-1185">Reference proteome</keyword>
<name>A0A1M4T557_9SPHI</name>
<evidence type="ECO:0000313" key="9">
    <source>
        <dbReference type="Proteomes" id="UP000184287"/>
    </source>
</evidence>
<keyword evidence="5" id="KW-0998">Cell outer membrane</keyword>
<dbReference type="CDD" id="cd08977">
    <property type="entry name" value="SusD"/>
    <property type="match status" value="1"/>
</dbReference>
<evidence type="ECO:0000256" key="4">
    <source>
        <dbReference type="ARBA" id="ARBA00023136"/>
    </source>
</evidence>
<dbReference type="Gene3D" id="1.25.40.390">
    <property type="match status" value="1"/>
</dbReference>
<dbReference type="OrthoDB" id="5694214at2"/>
<evidence type="ECO:0000256" key="5">
    <source>
        <dbReference type="ARBA" id="ARBA00023237"/>
    </source>
</evidence>
<organism evidence="8 9">
    <name type="scientific">Pedobacter caeni</name>
    <dbReference type="NCBI Taxonomy" id="288992"/>
    <lineage>
        <taxon>Bacteria</taxon>
        <taxon>Pseudomonadati</taxon>
        <taxon>Bacteroidota</taxon>
        <taxon>Sphingobacteriia</taxon>
        <taxon>Sphingobacteriales</taxon>
        <taxon>Sphingobacteriaceae</taxon>
        <taxon>Pedobacter</taxon>
    </lineage>
</organism>
<dbReference type="InterPro" id="IPR011990">
    <property type="entry name" value="TPR-like_helical_dom_sf"/>
</dbReference>
<evidence type="ECO:0000259" key="7">
    <source>
        <dbReference type="Pfam" id="PF14322"/>
    </source>
</evidence>
<dbReference type="STRING" id="288992.SAMN04488522_10181"/>
<dbReference type="Pfam" id="PF07980">
    <property type="entry name" value="SusD_RagB"/>
    <property type="match status" value="1"/>
</dbReference>
<dbReference type="PROSITE" id="PS51257">
    <property type="entry name" value="PROKAR_LIPOPROTEIN"/>
    <property type="match status" value="1"/>
</dbReference>
<comment type="similarity">
    <text evidence="2">Belongs to the SusD family.</text>
</comment>
<dbReference type="InterPro" id="IPR012944">
    <property type="entry name" value="SusD_RagB_dom"/>
</dbReference>
<comment type="subcellular location">
    <subcellularLocation>
        <location evidence="1">Cell outer membrane</location>
    </subcellularLocation>
</comment>
<evidence type="ECO:0000259" key="6">
    <source>
        <dbReference type="Pfam" id="PF07980"/>
    </source>
</evidence>
<dbReference type="EMBL" id="FQUQ01000001">
    <property type="protein sequence ID" value="SHE39417.1"/>
    <property type="molecule type" value="Genomic_DNA"/>
</dbReference>
<evidence type="ECO:0000256" key="2">
    <source>
        <dbReference type="ARBA" id="ARBA00006275"/>
    </source>
</evidence>
<evidence type="ECO:0000256" key="1">
    <source>
        <dbReference type="ARBA" id="ARBA00004442"/>
    </source>
</evidence>
<dbReference type="Pfam" id="PF14322">
    <property type="entry name" value="SusD-like_3"/>
    <property type="match status" value="1"/>
</dbReference>
<dbReference type="AlphaFoldDB" id="A0A1M4T557"/>
<reference evidence="9" key="1">
    <citation type="submission" date="2016-11" db="EMBL/GenBank/DDBJ databases">
        <authorList>
            <person name="Varghese N."/>
            <person name="Submissions S."/>
        </authorList>
    </citation>
    <scope>NUCLEOTIDE SEQUENCE [LARGE SCALE GENOMIC DNA]</scope>
    <source>
        <strain evidence="9">DSM 16990</strain>
    </source>
</reference>
<protein>
    <submittedName>
        <fullName evidence="8">Starch-binding associating with outer membrane</fullName>
    </submittedName>
</protein>
<gene>
    <name evidence="8" type="ORF">SAMN04488522_10181</name>
</gene>
<feature type="domain" description="SusD-like N-terminal" evidence="7">
    <location>
        <begin position="21"/>
        <end position="210"/>
    </location>
</feature>
<dbReference type="InterPro" id="IPR033985">
    <property type="entry name" value="SusD-like_N"/>
</dbReference>
<accession>A0A1M4T557</accession>
<evidence type="ECO:0000313" key="8">
    <source>
        <dbReference type="EMBL" id="SHE39417.1"/>
    </source>
</evidence>
<keyword evidence="4" id="KW-0472">Membrane</keyword>
<sequence>MKTLKILSIIFLAIMATGCKKYLDLKPQSDISDVTYWQSANDFRLAANWFYDRSLEDPHFSGTYMNDNNSDIAFGMEISTISSGKYVAPEQDANWDNSYSAIRNANKLIEQGTTSVLKNDVKPFLGEGYFFRAYNYFRLLDLFGGVPIIDKVLQPSDPLVFSGRASREDVAAFIMADLNNAIANLPVKTSAEKGRICKEAAQAFKARVCLFEGTWRKFHAAGDGNALLDQAIAESNNVINSNAYSLNKLRSDSSYRLMFIDNYSMDNPETIVSKKYRTNINVAGWAYSVSWGNLNPTKAAADMYLSKDGLPIDKSPLFKGYDSVRTEFRNRDPRMAQSLILPAIKIVRPQYDKYRPQWPGVDNNRNVNSGYMLYKFISQMPTPGDGGGAFDWNVIRYAEVLAIYAEATYERNGSISDADLDKSINLLRDRVNMPHLTNALVNGNGLNMQTEIRRERTVELAFEGFRWGDLRRWKIAETILPKSMLSVKVTGSEWSKQILTLDGSTYNSYFYNTPANQLENGFKVLQPGSQRAFDVNKNYLLPIPTKQISLNPDKLKQNPGW</sequence>
<dbReference type="GO" id="GO:0009279">
    <property type="term" value="C:cell outer membrane"/>
    <property type="evidence" value="ECO:0007669"/>
    <property type="project" value="UniProtKB-SubCell"/>
</dbReference>
<dbReference type="SUPFAM" id="SSF48452">
    <property type="entry name" value="TPR-like"/>
    <property type="match status" value="1"/>
</dbReference>
<dbReference type="Proteomes" id="UP000184287">
    <property type="component" value="Unassembled WGS sequence"/>
</dbReference>
<feature type="domain" description="RagB/SusD" evidence="6">
    <location>
        <begin position="277"/>
        <end position="561"/>
    </location>
</feature>
<dbReference type="RefSeq" id="WP_073225990.1">
    <property type="nucleotide sequence ID" value="NZ_FQUQ01000001.1"/>
</dbReference>
<evidence type="ECO:0000256" key="3">
    <source>
        <dbReference type="ARBA" id="ARBA00022729"/>
    </source>
</evidence>
<proteinExistence type="inferred from homology"/>
<keyword evidence="3" id="KW-0732">Signal</keyword>